<feature type="domain" description="BEN" evidence="1">
    <location>
        <begin position="186"/>
        <end position="289"/>
    </location>
</feature>
<dbReference type="EMBL" id="CALNXK010000001">
    <property type="protein sequence ID" value="CAH3032712.1"/>
    <property type="molecule type" value="Genomic_DNA"/>
</dbReference>
<evidence type="ECO:0000313" key="2">
    <source>
        <dbReference type="EMBL" id="CAH3032712.1"/>
    </source>
</evidence>
<dbReference type="InterPro" id="IPR018379">
    <property type="entry name" value="BEN_domain"/>
</dbReference>
<evidence type="ECO:0000259" key="1">
    <source>
        <dbReference type="PROSITE" id="PS51457"/>
    </source>
</evidence>
<reference evidence="2 3" key="1">
    <citation type="submission" date="2022-05" db="EMBL/GenBank/DDBJ databases">
        <authorList>
            <consortium name="Genoscope - CEA"/>
            <person name="William W."/>
        </authorList>
    </citation>
    <scope>NUCLEOTIDE SEQUENCE [LARGE SCALE GENOMIC DNA]</scope>
</reference>
<gene>
    <name evidence="2" type="ORF">PLOB_00000231</name>
</gene>
<dbReference type="PROSITE" id="PS51457">
    <property type="entry name" value="BEN"/>
    <property type="match status" value="1"/>
</dbReference>
<name>A0ABN8MV89_9CNID</name>
<sequence>MADTESIVREETPNAVIERAKKFLREGCGCSPGSKGGPCSREFREETVLFNLNNCLELTSGELDLIILANIQAFTRNDYVGTKRNGTSRCTYQFQSVLICKEMFLHLYGISYSRLRRLKEHYETHGIYPRTHGNTKRLPSNTLPQSTTENVHNFLTNYVEENAFVLPGRIPGFKSEDVKVPEIPVGEDVIRTCVTPRKVQSVYATLQKEKERHRCAVKLLPYFFSDEELKGSNTDGTHGKHPLDSSKLNSLRVLVFSKFPVECTTERDKLWKQIKAKINDRCRAIKYAKRAN</sequence>
<protein>
    <recommendedName>
        <fullName evidence="1">BEN domain-containing protein</fullName>
    </recommendedName>
</protein>
<dbReference type="SMART" id="SM01025">
    <property type="entry name" value="BEN"/>
    <property type="match status" value="1"/>
</dbReference>
<dbReference type="Proteomes" id="UP001159405">
    <property type="component" value="Unassembled WGS sequence"/>
</dbReference>
<accession>A0ABN8MV89</accession>
<comment type="caution">
    <text evidence="2">The sequence shown here is derived from an EMBL/GenBank/DDBJ whole genome shotgun (WGS) entry which is preliminary data.</text>
</comment>
<organism evidence="2 3">
    <name type="scientific">Porites lobata</name>
    <dbReference type="NCBI Taxonomy" id="104759"/>
    <lineage>
        <taxon>Eukaryota</taxon>
        <taxon>Metazoa</taxon>
        <taxon>Cnidaria</taxon>
        <taxon>Anthozoa</taxon>
        <taxon>Hexacorallia</taxon>
        <taxon>Scleractinia</taxon>
        <taxon>Fungiina</taxon>
        <taxon>Poritidae</taxon>
        <taxon>Porites</taxon>
    </lineage>
</organism>
<dbReference type="Pfam" id="PF10523">
    <property type="entry name" value="BEN"/>
    <property type="match status" value="1"/>
</dbReference>
<proteinExistence type="predicted"/>
<keyword evidence="3" id="KW-1185">Reference proteome</keyword>
<evidence type="ECO:0000313" key="3">
    <source>
        <dbReference type="Proteomes" id="UP001159405"/>
    </source>
</evidence>